<dbReference type="KEGG" id="crie:AK829_09940"/>
<evidence type="ECO:0000256" key="2">
    <source>
        <dbReference type="SAM" id="Phobius"/>
    </source>
</evidence>
<evidence type="ECO:0000313" key="4">
    <source>
        <dbReference type="EMBL" id="AKV59401.1"/>
    </source>
</evidence>
<name>A0A0K1RDY9_9CORY</name>
<organism evidence="4 5">
    <name type="scientific">Corynebacterium riegelii</name>
    <dbReference type="NCBI Taxonomy" id="156976"/>
    <lineage>
        <taxon>Bacteria</taxon>
        <taxon>Bacillati</taxon>
        <taxon>Actinomycetota</taxon>
        <taxon>Actinomycetes</taxon>
        <taxon>Mycobacteriales</taxon>
        <taxon>Corynebacteriaceae</taxon>
        <taxon>Corynebacterium</taxon>
    </lineage>
</organism>
<accession>A0A0K1RDY9</accession>
<dbReference type="Proteomes" id="UP000060016">
    <property type="component" value="Chromosome"/>
</dbReference>
<keyword evidence="2" id="KW-0812">Transmembrane</keyword>
<keyword evidence="5" id="KW-1185">Reference proteome</keyword>
<evidence type="ECO:0000256" key="1">
    <source>
        <dbReference type="SAM" id="MobiDB-lite"/>
    </source>
</evidence>
<evidence type="ECO:0000313" key="5">
    <source>
        <dbReference type="Proteomes" id="UP000060016"/>
    </source>
</evidence>
<feature type="chain" id="PRO_5005468204" description="Secreted protein" evidence="3">
    <location>
        <begin position="26"/>
        <end position="838"/>
    </location>
</feature>
<feature type="region of interest" description="Disordered" evidence="1">
    <location>
        <begin position="816"/>
        <end position="838"/>
    </location>
</feature>
<gene>
    <name evidence="4" type="ORF">AK829_09940</name>
</gene>
<sequence length="838" mass="88017">MIRPRLAAATCAVLLASVGIQPAAAIPVPTDPDHPSVASTWANPSVRPNDGLRGELLLIDAPLSTPAANPAMFHVKLRVTNHSDGVLEGLSVTSRRGPATGSVTDQRVATVAQVGEYSKVGQRVDVPGALQPGDSTDVEFDVELPMDWVGAYPVMLQLTDADGTTLDTERFHLNTRGAPSEEMAPGGLTALYPISAAVDILPGETGDAPMDPPLILASEQLARQIAPGGRLDQLAETYLDAIADPDTGEDVSNAVCAAIDPALIDTVDRMSRGYTVSHKRPPVVEEPKRLRDSWGSDTKAELGLPGIGSEDAAAWLDKMRQISAGGCTVALPWANTDLNAVAQTGDPWLMREAIERGPFTLERILGQTGVLNTVVPATGYVADDVAPALGWADHTRSRIQEEGLSGAWENAVQAATEEVGGSAKSALERQEQAAPDWAAAPEPTVPVRVLTAGSETNGAWLAPGVASLDYNAALNATLAQMGQTPSTMAYTNPAYRFNYAKDSKLARDINAVAAIQLAASQAMVPVPEMPETPEQEPEPNTNNVLLNPPASWDADSAAALLGSIAYLTAEGFSRPEGLAQRVLRMDVAPNPEPLLVDDGATYSDAEILSATQQARFINDLSTLLASDSSIALTRYGFTLPLRRDILTAFAPTGRRSIGGYAAAAAETSDRLTGSRAELSALRAAVTLIPPGNVYTRTSPSSPLLIVAQNGMPLPVDTTIGYVAADGARLNVPETFRIPARGSVTVTMTADLPQDSRDTTLQLFLAGKQGQAISQPVDIAVRTPSLALSGWVLVLGAFVLFALFALIGMGARRRRRGLAPPSSISKKPPTTTNPNGAAT</sequence>
<dbReference type="AlphaFoldDB" id="A0A0K1RDY9"/>
<keyword evidence="2" id="KW-0472">Membrane</keyword>
<reference evidence="4 5" key="1">
    <citation type="submission" date="2015-08" db="EMBL/GenBank/DDBJ databases">
        <authorList>
            <person name="Babu N.S."/>
            <person name="Beckwith C.J."/>
            <person name="Beseler K.G."/>
            <person name="Brison A."/>
            <person name="Carone J.V."/>
            <person name="Caskin T.P."/>
            <person name="Diamond M."/>
            <person name="Durham M.E."/>
            <person name="Foxe J.M."/>
            <person name="Go M."/>
            <person name="Henderson B.A."/>
            <person name="Jones I.B."/>
            <person name="McGettigan J.A."/>
            <person name="Micheletti S.J."/>
            <person name="Nasrallah M.E."/>
            <person name="Ortiz D."/>
            <person name="Piller C.R."/>
            <person name="Privatt S.R."/>
            <person name="Schneider S.L."/>
            <person name="Sharp S."/>
            <person name="Smith T.C."/>
            <person name="Stanton J.D."/>
            <person name="Ullery H.E."/>
            <person name="Wilson R.J."/>
            <person name="Serrano M.G."/>
            <person name="Buck G."/>
            <person name="Lee V."/>
            <person name="Wang Y."/>
            <person name="Carvalho R."/>
            <person name="Voegtly L."/>
            <person name="Shi R."/>
            <person name="Duckworth R."/>
            <person name="Johnson A."/>
            <person name="Loviza R."/>
            <person name="Walstead R."/>
            <person name="Shah Z."/>
            <person name="Kiflezghi M."/>
            <person name="Wade K."/>
            <person name="Ball S.L."/>
            <person name="Bradley K.W."/>
            <person name="Asai D.J."/>
            <person name="Bowman C.A."/>
            <person name="Russell D.A."/>
            <person name="Pope W.H."/>
            <person name="Jacobs-Sera D."/>
            <person name="Hendrix R.W."/>
            <person name="Hatfull G.F."/>
        </authorList>
    </citation>
    <scope>NUCLEOTIDE SEQUENCE [LARGE SCALE GENOMIC DNA]</scope>
    <source>
        <strain evidence="4 5">PUDD_83A45</strain>
    </source>
</reference>
<evidence type="ECO:0000256" key="3">
    <source>
        <dbReference type="SAM" id="SignalP"/>
    </source>
</evidence>
<proteinExistence type="predicted"/>
<feature type="transmembrane region" description="Helical" evidence="2">
    <location>
        <begin position="785"/>
        <end position="806"/>
    </location>
</feature>
<dbReference type="PATRIC" id="fig|156976.3.peg.2001"/>
<keyword evidence="3" id="KW-0732">Signal</keyword>
<dbReference type="RefSeq" id="WP_052205685.1">
    <property type="nucleotide sequence ID" value="NZ_CP012342.1"/>
</dbReference>
<evidence type="ECO:0008006" key="6">
    <source>
        <dbReference type="Google" id="ProtNLM"/>
    </source>
</evidence>
<feature type="signal peptide" evidence="3">
    <location>
        <begin position="1"/>
        <end position="25"/>
    </location>
</feature>
<dbReference type="STRING" id="156976.AK829_09940"/>
<keyword evidence="2" id="KW-1133">Transmembrane helix</keyword>
<protein>
    <recommendedName>
        <fullName evidence="6">Secreted protein</fullName>
    </recommendedName>
</protein>
<dbReference type="EMBL" id="CP012342">
    <property type="protein sequence ID" value="AKV59401.1"/>
    <property type="molecule type" value="Genomic_DNA"/>
</dbReference>
<feature type="compositionally biased region" description="Low complexity" evidence="1">
    <location>
        <begin position="819"/>
        <end position="838"/>
    </location>
</feature>